<protein>
    <submittedName>
        <fullName evidence="2">Uncharacterized protein</fullName>
    </submittedName>
</protein>
<accession>A0A5N6YZZ6</accession>
<dbReference type="EMBL" id="ML739193">
    <property type="protein sequence ID" value="KAE8350995.1"/>
    <property type="molecule type" value="Genomic_DNA"/>
</dbReference>
<sequence>MREGQTQVDEDFQIPDLQINILFLQKLKSQPQWNDWATDMLRDGRLNAPNPANRMTFKELAELAIRHETVMRQKKNAIQHARSKPTSHPSFDGPSNSEARTQEEINMFVVQQMRRDENAPCRNESVKRYGKNPSQGEINEYVIQQMRREQRITRVRSQSQPEPRAQTKARSTLTRCTFCGDSYHQYDNCWRRFRVAVEVPHGNFMPKHVEFRTEMSGQPPVYRSGFGLV</sequence>
<dbReference type="OrthoDB" id="4221933at2759"/>
<evidence type="ECO:0000313" key="2">
    <source>
        <dbReference type="EMBL" id="KAE8350995.1"/>
    </source>
</evidence>
<proteinExistence type="predicted"/>
<gene>
    <name evidence="2" type="ORF">BDV28DRAFT_138059</name>
</gene>
<evidence type="ECO:0000256" key="1">
    <source>
        <dbReference type="SAM" id="MobiDB-lite"/>
    </source>
</evidence>
<feature type="compositionally biased region" description="Polar residues" evidence="1">
    <location>
        <begin position="86"/>
        <end position="99"/>
    </location>
</feature>
<name>A0A5N6YZZ6_9EURO</name>
<dbReference type="Proteomes" id="UP000327118">
    <property type="component" value="Unassembled WGS sequence"/>
</dbReference>
<dbReference type="AlphaFoldDB" id="A0A5N6YZZ6"/>
<keyword evidence="3" id="KW-1185">Reference proteome</keyword>
<organism evidence="2 3">
    <name type="scientific">Aspergillus coremiiformis</name>
    <dbReference type="NCBI Taxonomy" id="138285"/>
    <lineage>
        <taxon>Eukaryota</taxon>
        <taxon>Fungi</taxon>
        <taxon>Dikarya</taxon>
        <taxon>Ascomycota</taxon>
        <taxon>Pezizomycotina</taxon>
        <taxon>Eurotiomycetes</taxon>
        <taxon>Eurotiomycetidae</taxon>
        <taxon>Eurotiales</taxon>
        <taxon>Aspergillaceae</taxon>
        <taxon>Aspergillus</taxon>
        <taxon>Aspergillus subgen. Circumdati</taxon>
    </lineage>
</organism>
<feature type="region of interest" description="Disordered" evidence="1">
    <location>
        <begin position="77"/>
        <end position="100"/>
    </location>
</feature>
<evidence type="ECO:0000313" key="3">
    <source>
        <dbReference type="Proteomes" id="UP000327118"/>
    </source>
</evidence>
<reference evidence="3" key="1">
    <citation type="submission" date="2019-04" db="EMBL/GenBank/DDBJ databases">
        <title>Friends and foes A comparative genomics studyof 23 Aspergillus species from section Flavi.</title>
        <authorList>
            <consortium name="DOE Joint Genome Institute"/>
            <person name="Kjaerbolling I."/>
            <person name="Vesth T."/>
            <person name="Frisvad J.C."/>
            <person name="Nybo J.L."/>
            <person name="Theobald S."/>
            <person name="Kildgaard S."/>
            <person name="Isbrandt T."/>
            <person name="Kuo A."/>
            <person name="Sato A."/>
            <person name="Lyhne E.K."/>
            <person name="Kogle M.E."/>
            <person name="Wiebenga A."/>
            <person name="Kun R.S."/>
            <person name="Lubbers R.J."/>
            <person name="Makela M.R."/>
            <person name="Barry K."/>
            <person name="Chovatia M."/>
            <person name="Clum A."/>
            <person name="Daum C."/>
            <person name="Haridas S."/>
            <person name="He G."/>
            <person name="LaButti K."/>
            <person name="Lipzen A."/>
            <person name="Mondo S."/>
            <person name="Riley R."/>
            <person name="Salamov A."/>
            <person name="Simmons B.A."/>
            <person name="Magnuson J.K."/>
            <person name="Henrissat B."/>
            <person name="Mortensen U.H."/>
            <person name="Larsen T.O."/>
            <person name="Devries R.P."/>
            <person name="Grigoriev I.V."/>
            <person name="Machida M."/>
            <person name="Baker S.E."/>
            <person name="Andersen M.R."/>
        </authorList>
    </citation>
    <scope>NUCLEOTIDE SEQUENCE [LARGE SCALE GENOMIC DNA]</scope>
    <source>
        <strain evidence="3">CBS 553.77</strain>
    </source>
</reference>